<accession>A0ABR1ZDE4</accession>
<organism evidence="1 2">
    <name type="scientific">Hibiscus sabdariffa</name>
    <name type="common">roselle</name>
    <dbReference type="NCBI Taxonomy" id="183260"/>
    <lineage>
        <taxon>Eukaryota</taxon>
        <taxon>Viridiplantae</taxon>
        <taxon>Streptophyta</taxon>
        <taxon>Embryophyta</taxon>
        <taxon>Tracheophyta</taxon>
        <taxon>Spermatophyta</taxon>
        <taxon>Magnoliopsida</taxon>
        <taxon>eudicotyledons</taxon>
        <taxon>Gunneridae</taxon>
        <taxon>Pentapetalae</taxon>
        <taxon>rosids</taxon>
        <taxon>malvids</taxon>
        <taxon>Malvales</taxon>
        <taxon>Malvaceae</taxon>
        <taxon>Malvoideae</taxon>
        <taxon>Hibiscus</taxon>
    </lineage>
</organism>
<reference evidence="1 2" key="1">
    <citation type="journal article" date="2024" name="G3 (Bethesda)">
        <title>Genome assembly of Hibiscus sabdariffa L. provides insights into metabolisms of medicinal natural products.</title>
        <authorList>
            <person name="Kim T."/>
        </authorList>
    </citation>
    <scope>NUCLEOTIDE SEQUENCE [LARGE SCALE GENOMIC DNA]</scope>
    <source>
        <strain evidence="1">TK-2024</strain>
        <tissue evidence="1">Old leaves</tissue>
    </source>
</reference>
<gene>
    <name evidence="1" type="ORF">V6N11_041890</name>
</gene>
<dbReference type="EMBL" id="JBBPBN010001523">
    <property type="protein sequence ID" value="KAK8478040.1"/>
    <property type="molecule type" value="Genomic_DNA"/>
</dbReference>
<evidence type="ECO:0000313" key="1">
    <source>
        <dbReference type="EMBL" id="KAK8478040.1"/>
    </source>
</evidence>
<keyword evidence="2" id="KW-1185">Reference proteome</keyword>
<evidence type="ECO:0000313" key="2">
    <source>
        <dbReference type="Proteomes" id="UP001396334"/>
    </source>
</evidence>
<dbReference type="PANTHER" id="PTHR47074:SF61">
    <property type="entry name" value="RNASE H TYPE-1 DOMAIN-CONTAINING PROTEIN"/>
    <property type="match status" value="1"/>
</dbReference>
<protein>
    <recommendedName>
        <fullName evidence="3">RNase H type-1 domain-containing protein</fullName>
    </recommendedName>
</protein>
<comment type="caution">
    <text evidence="1">The sequence shown here is derived from an EMBL/GenBank/DDBJ whole genome shotgun (WGS) entry which is preliminary data.</text>
</comment>
<dbReference type="PANTHER" id="PTHR47074">
    <property type="entry name" value="BNAC02G40300D PROTEIN"/>
    <property type="match status" value="1"/>
</dbReference>
<name>A0ABR1ZDE4_9ROSI</name>
<dbReference type="InterPro" id="IPR052929">
    <property type="entry name" value="RNase_H-like_EbsB-rel"/>
</dbReference>
<dbReference type="Proteomes" id="UP001396334">
    <property type="component" value="Unassembled WGS sequence"/>
</dbReference>
<evidence type="ECO:0008006" key="3">
    <source>
        <dbReference type="Google" id="ProtNLM"/>
    </source>
</evidence>
<proteinExistence type="predicted"/>
<sequence length="145" mass="16357">MVARSSSSFPLSSVSSMSLLALTIWGIWKARNAWIFEGMKEPPILIWNSILKEFEEFQYITTANTMSMRTTSVQMRWSPPPLNSIKINCDASFEISRKFAGIAIVAQNSYRVIIDGINTRVPASSTLVYECLALRLGSHLIERHD</sequence>